<evidence type="ECO:0000256" key="1">
    <source>
        <dbReference type="RuleBase" id="RU365057"/>
    </source>
</evidence>
<comment type="subcellular location">
    <subcellularLocation>
        <location evidence="1">Nucleus</location>
        <location evidence="1">Nucleolus</location>
    </subcellularLocation>
</comment>
<accession>A0A8T2XPH3</accession>
<evidence type="ECO:0000313" key="4">
    <source>
        <dbReference type="Proteomes" id="UP000807159"/>
    </source>
</evidence>
<dbReference type="PANTHER" id="PTHR12730:SF0">
    <property type="entry name" value="PROTEIN SDA1 HOMOLOG"/>
    <property type="match status" value="1"/>
</dbReference>
<evidence type="ECO:0000313" key="3">
    <source>
        <dbReference type="EMBL" id="KAH8495399.1"/>
    </source>
</evidence>
<proteinExistence type="inferred from homology"/>
<feature type="compositionally biased region" description="Polar residues" evidence="2">
    <location>
        <begin position="1"/>
        <end position="12"/>
    </location>
</feature>
<keyword evidence="1" id="KW-0813">Transport</keyword>
<dbReference type="EMBL" id="JACEGQ020000010">
    <property type="protein sequence ID" value="KAH8495399.1"/>
    <property type="molecule type" value="Genomic_DNA"/>
</dbReference>
<dbReference type="AlphaFoldDB" id="A0A8T2XPH3"/>
<sequence length="101" mass="11056">MSTADSLSASGRSSEKLSLPSLQSKMKMDPEASGICADPATAKHLNDRATFLAHVIPFYPKQLAEFLKSSARTLPSGLRYHDTQALILLINRRAYPTPLLQ</sequence>
<evidence type="ECO:0000256" key="2">
    <source>
        <dbReference type="SAM" id="MobiDB-lite"/>
    </source>
</evidence>
<keyword evidence="4" id="KW-1185">Reference proteome</keyword>
<gene>
    <name evidence="3" type="ORF">H0E87_018542</name>
</gene>
<comment type="caution">
    <text evidence="3">The sequence shown here is derived from an EMBL/GenBank/DDBJ whole genome shotgun (WGS) entry which is preliminary data.</text>
</comment>
<comment type="function">
    <text evidence="1">Required for 60S pre-ribosomal subunits export to the cytoplasm.</text>
</comment>
<feature type="non-terminal residue" evidence="3">
    <location>
        <position position="101"/>
    </location>
</feature>
<dbReference type="GO" id="GO:0005730">
    <property type="term" value="C:nucleolus"/>
    <property type="evidence" value="ECO:0007669"/>
    <property type="project" value="UniProtKB-SubCell"/>
</dbReference>
<keyword evidence="1" id="KW-0690">Ribosome biogenesis</keyword>
<keyword evidence="1" id="KW-0539">Nucleus</keyword>
<feature type="region of interest" description="Disordered" evidence="2">
    <location>
        <begin position="1"/>
        <end position="26"/>
    </location>
</feature>
<protein>
    <recommendedName>
        <fullName evidence="1">Protein SDA1</fullName>
    </recommendedName>
</protein>
<dbReference type="GO" id="GO:0015031">
    <property type="term" value="P:protein transport"/>
    <property type="evidence" value="ECO:0007669"/>
    <property type="project" value="UniProtKB-KW"/>
</dbReference>
<dbReference type="InterPro" id="IPR027312">
    <property type="entry name" value="Sda1"/>
</dbReference>
<keyword evidence="1" id="KW-0653">Protein transport</keyword>
<comment type="similarity">
    <text evidence="1">Belongs to the SDA1 family.</text>
</comment>
<reference evidence="3" key="1">
    <citation type="journal article" date="2021" name="J. Hered.">
        <title>Genome Assembly of Salicaceae Populus deltoides (Eastern Cottonwood) I-69 Based on Nanopore Sequencing and Hi-C Technologies.</title>
        <authorList>
            <person name="Bai S."/>
            <person name="Wu H."/>
            <person name="Zhang J."/>
            <person name="Pan Z."/>
            <person name="Zhao W."/>
            <person name="Li Z."/>
            <person name="Tong C."/>
        </authorList>
    </citation>
    <scope>NUCLEOTIDE SEQUENCE</scope>
    <source>
        <tissue evidence="3">Leaf</tissue>
    </source>
</reference>
<name>A0A8T2XPH3_POPDE</name>
<dbReference type="PANTHER" id="PTHR12730">
    <property type="entry name" value="HSDA/SDA1-RELATED"/>
    <property type="match status" value="1"/>
</dbReference>
<dbReference type="Proteomes" id="UP000807159">
    <property type="component" value="Chromosome 10"/>
</dbReference>
<dbReference type="GO" id="GO:0042273">
    <property type="term" value="P:ribosomal large subunit biogenesis"/>
    <property type="evidence" value="ECO:0007669"/>
    <property type="project" value="UniProtKB-UniRule"/>
</dbReference>
<organism evidence="3 4">
    <name type="scientific">Populus deltoides</name>
    <name type="common">Eastern poplar</name>
    <name type="synonym">Eastern cottonwood</name>
    <dbReference type="NCBI Taxonomy" id="3696"/>
    <lineage>
        <taxon>Eukaryota</taxon>
        <taxon>Viridiplantae</taxon>
        <taxon>Streptophyta</taxon>
        <taxon>Embryophyta</taxon>
        <taxon>Tracheophyta</taxon>
        <taxon>Spermatophyta</taxon>
        <taxon>Magnoliopsida</taxon>
        <taxon>eudicotyledons</taxon>
        <taxon>Gunneridae</taxon>
        <taxon>Pentapetalae</taxon>
        <taxon>rosids</taxon>
        <taxon>fabids</taxon>
        <taxon>Malpighiales</taxon>
        <taxon>Salicaceae</taxon>
        <taxon>Saliceae</taxon>
        <taxon>Populus</taxon>
    </lineage>
</organism>
<dbReference type="GO" id="GO:0000055">
    <property type="term" value="P:ribosomal large subunit export from nucleus"/>
    <property type="evidence" value="ECO:0007669"/>
    <property type="project" value="UniProtKB-UniRule"/>
</dbReference>